<protein>
    <submittedName>
        <fullName evidence="13">SH3 domain-containing protein</fullName>
    </submittedName>
</protein>
<dbReference type="Proteomes" id="UP000887540">
    <property type="component" value="Unplaced"/>
</dbReference>
<proteinExistence type="inferred from homology"/>
<evidence type="ECO:0000259" key="11">
    <source>
        <dbReference type="PROSITE" id="PS50002"/>
    </source>
</evidence>
<evidence type="ECO:0000256" key="7">
    <source>
        <dbReference type="ARBA" id="ARBA00023054"/>
    </source>
</evidence>
<dbReference type="GO" id="GO:0098858">
    <property type="term" value="C:actin-based cell projection"/>
    <property type="evidence" value="ECO:0007669"/>
    <property type="project" value="TreeGrafter"/>
</dbReference>
<dbReference type="InterPro" id="IPR036028">
    <property type="entry name" value="SH3-like_dom_sf"/>
</dbReference>
<evidence type="ECO:0000256" key="5">
    <source>
        <dbReference type="ARBA" id="ARBA00022490"/>
    </source>
</evidence>
<dbReference type="InterPro" id="IPR028455">
    <property type="entry name" value="ABI3_SH3"/>
</dbReference>
<dbReference type="GO" id="GO:0017124">
    <property type="term" value="F:SH3 domain binding"/>
    <property type="evidence" value="ECO:0007669"/>
    <property type="project" value="TreeGrafter"/>
</dbReference>
<dbReference type="Pfam" id="PF07815">
    <property type="entry name" value="Abi_HHR"/>
    <property type="match status" value="1"/>
</dbReference>
<dbReference type="SUPFAM" id="SSF50044">
    <property type="entry name" value="SH3-domain"/>
    <property type="match status" value="1"/>
</dbReference>
<keyword evidence="8" id="KW-0206">Cytoskeleton</keyword>
<dbReference type="InterPro" id="IPR028457">
    <property type="entry name" value="ABI"/>
</dbReference>
<organism evidence="12 13">
    <name type="scientific">Acrobeloides nanus</name>
    <dbReference type="NCBI Taxonomy" id="290746"/>
    <lineage>
        <taxon>Eukaryota</taxon>
        <taxon>Metazoa</taxon>
        <taxon>Ecdysozoa</taxon>
        <taxon>Nematoda</taxon>
        <taxon>Chromadorea</taxon>
        <taxon>Rhabditida</taxon>
        <taxon>Tylenchina</taxon>
        <taxon>Cephalobomorpha</taxon>
        <taxon>Cephaloboidea</taxon>
        <taxon>Cephalobidae</taxon>
        <taxon>Acrobeloides</taxon>
    </lineage>
</organism>
<evidence type="ECO:0000313" key="12">
    <source>
        <dbReference type="Proteomes" id="UP000887540"/>
    </source>
</evidence>
<accession>A0A914DQG3</accession>
<dbReference type="Gene3D" id="2.30.30.40">
    <property type="entry name" value="SH3 Domains"/>
    <property type="match status" value="1"/>
</dbReference>
<dbReference type="GO" id="GO:0031209">
    <property type="term" value="C:SCAR complex"/>
    <property type="evidence" value="ECO:0007669"/>
    <property type="project" value="TreeGrafter"/>
</dbReference>
<dbReference type="CDD" id="cd11826">
    <property type="entry name" value="SH3_Abi"/>
    <property type="match status" value="1"/>
</dbReference>
<evidence type="ECO:0000256" key="1">
    <source>
        <dbReference type="ARBA" id="ARBA00004245"/>
    </source>
</evidence>
<dbReference type="FunFam" id="2.30.30.40:FF:000002">
    <property type="entry name" value="abl interactor 1 isoform X1"/>
    <property type="match status" value="1"/>
</dbReference>
<dbReference type="PROSITE" id="PS50002">
    <property type="entry name" value="SH3"/>
    <property type="match status" value="1"/>
</dbReference>
<keyword evidence="9" id="KW-0966">Cell projection</keyword>
<dbReference type="WBParaSite" id="ACRNAN_scaffold3488.g9841.t1">
    <property type="protein sequence ID" value="ACRNAN_scaffold3488.g9841.t1"/>
    <property type="gene ID" value="ACRNAN_scaffold3488.g9841"/>
</dbReference>
<dbReference type="PRINTS" id="PR00452">
    <property type="entry name" value="SH3DOMAIN"/>
</dbReference>
<keyword evidence="4 10" id="KW-0728">SH3 domain</keyword>
<sequence>MAASNKELRELLESEIPKELATLEDSAANLERVAAYCEANYAQAQNKKAAFDETKKLTLQSLASVAYYINTISTSLLRSIELESENIAQKASEVHNIDQIIGIHKEKIARREIGKLTINKTVLKQNKITYPMTQEKTPRYQRCAIDYTILDNIGHGAKTVDYMNPKVLVNRSVSMVSGDSSMNSHSQNNYEQFNPKYGHTLTRNSIRSVNEHYRVPQVPQSVLDLQRFSTMTNRNSNIPYMDSASTHYGQVGQMAMRDAPPPPPPQASITQYGLPPIESPDHLFPTPPMSMMMHPDDEPLPPPPFVANSNSLPIQNNHSVPEWVPNNFIEKAVVIYDYDAEKADELTLREHCVVYILRKNDDGWYEGVLDGLTGLFPGNYVQAIQ</sequence>
<evidence type="ECO:0000256" key="6">
    <source>
        <dbReference type="ARBA" id="ARBA00022553"/>
    </source>
</evidence>
<evidence type="ECO:0000256" key="8">
    <source>
        <dbReference type="ARBA" id="ARBA00023212"/>
    </source>
</evidence>
<dbReference type="InterPro" id="IPR012849">
    <property type="entry name" value="Abl-interactor_HHR_dom"/>
</dbReference>
<dbReference type="GO" id="GO:0030027">
    <property type="term" value="C:lamellipodium"/>
    <property type="evidence" value="ECO:0007669"/>
    <property type="project" value="UniProtKB-SubCell"/>
</dbReference>
<dbReference type="AlphaFoldDB" id="A0A914DQG3"/>
<evidence type="ECO:0000313" key="13">
    <source>
        <dbReference type="WBParaSite" id="ACRNAN_scaffold3488.g9841.t1"/>
    </source>
</evidence>
<comment type="subcellular location">
    <subcellularLocation>
        <location evidence="2">Cell projection</location>
        <location evidence="2">Lamellipodium</location>
    </subcellularLocation>
    <subcellularLocation>
        <location evidence="1">Cytoplasm</location>
        <location evidence="1">Cytoskeleton</location>
    </subcellularLocation>
</comment>
<comment type="similarity">
    <text evidence="3">Belongs to the ABI family.</text>
</comment>
<feature type="domain" description="SH3" evidence="11">
    <location>
        <begin position="327"/>
        <end position="385"/>
    </location>
</feature>
<keyword evidence="5" id="KW-0963">Cytoplasm</keyword>
<keyword evidence="7" id="KW-0175">Coiled coil</keyword>
<dbReference type="GO" id="GO:0005856">
    <property type="term" value="C:cytoskeleton"/>
    <property type="evidence" value="ECO:0007669"/>
    <property type="project" value="UniProtKB-SubCell"/>
</dbReference>
<evidence type="ECO:0000256" key="2">
    <source>
        <dbReference type="ARBA" id="ARBA00004510"/>
    </source>
</evidence>
<evidence type="ECO:0000256" key="10">
    <source>
        <dbReference type="PROSITE-ProRule" id="PRU00192"/>
    </source>
</evidence>
<reference evidence="13" key="1">
    <citation type="submission" date="2022-11" db="UniProtKB">
        <authorList>
            <consortium name="WormBaseParasite"/>
        </authorList>
    </citation>
    <scope>IDENTIFICATION</scope>
</reference>
<evidence type="ECO:0000256" key="9">
    <source>
        <dbReference type="ARBA" id="ARBA00023273"/>
    </source>
</evidence>
<dbReference type="Gene3D" id="6.10.140.1620">
    <property type="match status" value="1"/>
</dbReference>
<dbReference type="InterPro" id="IPR001452">
    <property type="entry name" value="SH3_domain"/>
</dbReference>
<name>A0A914DQG3_9BILA</name>
<dbReference type="PANTHER" id="PTHR10460:SF0">
    <property type="entry name" value="ABELSON INTERACTING PROTEIN, ISOFORM D"/>
    <property type="match status" value="1"/>
</dbReference>
<dbReference type="GO" id="GO:0035591">
    <property type="term" value="F:signaling adaptor activity"/>
    <property type="evidence" value="ECO:0007669"/>
    <property type="project" value="TreeGrafter"/>
</dbReference>
<dbReference type="SMART" id="SM00326">
    <property type="entry name" value="SH3"/>
    <property type="match status" value="1"/>
</dbReference>
<evidence type="ECO:0000256" key="4">
    <source>
        <dbReference type="ARBA" id="ARBA00022443"/>
    </source>
</evidence>
<dbReference type="GO" id="GO:0001764">
    <property type="term" value="P:neuron migration"/>
    <property type="evidence" value="ECO:0007669"/>
    <property type="project" value="TreeGrafter"/>
</dbReference>
<keyword evidence="12" id="KW-1185">Reference proteome</keyword>
<keyword evidence="6" id="KW-0597">Phosphoprotein</keyword>
<dbReference type="Pfam" id="PF14604">
    <property type="entry name" value="SH3_9"/>
    <property type="match status" value="1"/>
</dbReference>
<evidence type="ECO:0000256" key="3">
    <source>
        <dbReference type="ARBA" id="ARBA00010020"/>
    </source>
</evidence>
<dbReference type="PANTHER" id="PTHR10460">
    <property type="entry name" value="ABL INTERACTOR FAMILY MEMBER"/>
    <property type="match status" value="1"/>
</dbReference>